<evidence type="ECO:0000256" key="2">
    <source>
        <dbReference type="ARBA" id="ARBA00022692"/>
    </source>
</evidence>
<dbReference type="STRING" id="45351.A7RHR7"/>
<feature type="transmembrane region" description="Helical" evidence="6">
    <location>
        <begin position="94"/>
        <end position="111"/>
    </location>
</feature>
<dbReference type="GO" id="GO:0016020">
    <property type="term" value="C:membrane"/>
    <property type="evidence" value="ECO:0007669"/>
    <property type="project" value="UniProtKB-SubCell"/>
</dbReference>
<feature type="non-terminal residue" evidence="8">
    <location>
        <position position="1"/>
    </location>
</feature>
<dbReference type="PhylomeDB" id="A7RHR7"/>
<dbReference type="PROSITE" id="PS50262">
    <property type="entry name" value="G_PROTEIN_RECEP_F1_2"/>
    <property type="match status" value="1"/>
</dbReference>
<keyword evidence="5" id="KW-0675">Receptor</keyword>
<dbReference type="eggNOG" id="KOG4219">
    <property type="taxonomic scope" value="Eukaryota"/>
</dbReference>
<name>A7RHR7_NEMVE</name>
<evidence type="ECO:0000313" key="9">
    <source>
        <dbReference type="Proteomes" id="UP000001593"/>
    </source>
</evidence>
<dbReference type="PROSITE" id="PS00237">
    <property type="entry name" value="G_PROTEIN_RECEP_F1_1"/>
    <property type="match status" value="1"/>
</dbReference>
<sequence length="324" mass="36635">MAFYGDSATAQIALTTFFSFLVVTDLIGNTLVILVIVTNKTARTPMNFLLINLAVADMMVAIFIAPRFLFMNAINHPEGLAGTIICKLITGGNFSWTGGACSVFTLVAIAFERYYAVMYPYNDKGKMSIKKLRYIFIGVWLGAAVLNLPLFLTIYYEASKHFCFEYWPPDLPWLPIAYASVWWAAAGVFPIFSMAFLYTRVVYNLWFKRSESGNPAQQAVIRYRKRATKMVITVSVIYAFCWLPILTTYMLSYAHPQFKYGDVTHIATIGLSTLNSSVNPLVYTFQNVRFRKLLKDLVCCKQSRNRVDTSGTTNTSHTARKRST</sequence>
<accession>A7RHR7</accession>
<dbReference type="PANTHER" id="PTHR45698">
    <property type="entry name" value="TRACE AMINE-ASSOCIATED RECEPTOR 19N-RELATED"/>
    <property type="match status" value="1"/>
</dbReference>
<feature type="transmembrane region" description="Helical" evidence="6">
    <location>
        <begin position="231"/>
        <end position="251"/>
    </location>
</feature>
<protein>
    <recommendedName>
        <fullName evidence="7">G-protein coupled receptors family 1 profile domain-containing protein</fullName>
    </recommendedName>
</protein>
<dbReference type="HOGENOM" id="CLU_009579_6_0_1"/>
<keyword evidence="2 5" id="KW-0812">Transmembrane</keyword>
<gene>
    <name evidence="8" type="ORF">NEMVEDRAFT_v1g82312</name>
</gene>
<dbReference type="Pfam" id="PF00001">
    <property type="entry name" value="7tm_1"/>
    <property type="match status" value="1"/>
</dbReference>
<evidence type="ECO:0000313" key="8">
    <source>
        <dbReference type="EMBL" id="EDO49025.1"/>
    </source>
</evidence>
<dbReference type="KEGG" id="nve:5521281"/>
<dbReference type="InterPro" id="IPR000276">
    <property type="entry name" value="GPCR_Rhodpsn"/>
</dbReference>
<dbReference type="EMBL" id="DS469511">
    <property type="protein sequence ID" value="EDO49025.1"/>
    <property type="molecule type" value="Genomic_DNA"/>
</dbReference>
<dbReference type="FunFam" id="1.20.1070.10:FF:000368">
    <property type="entry name" value="Predicted protein"/>
    <property type="match status" value="1"/>
</dbReference>
<dbReference type="CDD" id="cd00637">
    <property type="entry name" value="7tm_classA_rhodopsin-like"/>
    <property type="match status" value="1"/>
</dbReference>
<dbReference type="AlphaFoldDB" id="A7RHR7"/>
<feature type="transmembrane region" description="Helical" evidence="6">
    <location>
        <begin position="49"/>
        <end position="74"/>
    </location>
</feature>
<keyword evidence="5" id="KW-0807">Transducer</keyword>
<dbReference type="Gene3D" id="1.20.1070.10">
    <property type="entry name" value="Rhodopsin 7-helix transmembrane proteins"/>
    <property type="match status" value="1"/>
</dbReference>
<keyword evidence="9" id="KW-1185">Reference proteome</keyword>
<dbReference type="InterPro" id="IPR017452">
    <property type="entry name" value="GPCR_Rhodpsn_7TM"/>
</dbReference>
<evidence type="ECO:0000256" key="3">
    <source>
        <dbReference type="ARBA" id="ARBA00022989"/>
    </source>
</evidence>
<reference evidence="8 9" key="1">
    <citation type="journal article" date="2007" name="Science">
        <title>Sea anemone genome reveals ancestral eumetazoan gene repertoire and genomic organization.</title>
        <authorList>
            <person name="Putnam N.H."/>
            <person name="Srivastava M."/>
            <person name="Hellsten U."/>
            <person name="Dirks B."/>
            <person name="Chapman J."/>
            <person name="Salamov A."/>
            <person name="Terry A."/>
            <person name="Shapiro H."/>
            <person name="Lindquist E."/>
            <person name="Kapitonov V.V."/>
            <person name="Jurka J."/>
            <person name="Genikhovich G."/>
            <person name="Grigoriev I.V."/>
            <person name="Lucas S.M."/>
            <person name="Steele R.E."/>
            <person name="Finnerty J.R."/>
            <person name="Technau U."/>
            <person name="Martindale M.Q."/>
            <person name="Rokhsar D.S."/>
        </authorList>
    </citation>
    <scope>NUCLEOTIDE SEQUENCE [LARGE SCALE GENOMIC DNA]</scope>
    <source>
        <strain evidence="9">CH2 X CH6</strain>
    </source>
</reference>
<feature type="domain" description="G-protein coupled receptors family 1 profile" evidence="7">
    <location>
        <begin position="28"/>
        <end position="283"/>
    </location>
</feature>
<feature type="transmembrane region" description="Helical" evidence="6">
    <location>
        <begin position="176"/>
        <end position="199"/>
    </location>
</feature>
<proteinExistence type="inferred from homology"/>
<dbReference type="SMART" id="SM01381">
    <property type="entry name" value="7TM_GPCR_Srsx"/>
    <property type="match status" value="1"/>
</dbReference>
<feature type="transmembrane region" description="Helical" evidence="6">
    <location>
        <begin position="132"/>
        <end position="156"/>
    </location>
</feature>
<dbReference type="SUPFAM" id="SSF81321">
    <property type="entry name" value="Family A G protein-coupled receptor-like"/>
    <property type="match status" value="1"/>
</dbReference>
<comment type="subcellular location">
    <subcellularLocation>
        <location evidence="1">Membrane</location>
    </subcellularLocation>
</comment>
<dbReference type="OMA" id="FCFEYWP"/>
<dbReference type="OrthoDB" id="9445642at2759"/>
<comment type="similarity">
    <text evidence="5">Belongs to the G-protein coupled receptor 1 family.</text>
</comment>
<evidence type="ECO:0000256" key="4">
    <source>
        <dbReference type="ARBA" id="ARBA00023136"/>
    </source>
</evidence>
<dbReference type="FunCoup" id="A7RHR7">
    <property type="interactions" value="207"/>
</dbReference>
<evidence type="ECO:0000259" key="7">
    <source>
        <dbReference type="PROSITE" id="PS50262"/>
    </source>
</evidence>
<dbReference type="Proteomes" id="UP000001593">
    <property type="component" value="Unassembled WGS sequence"/>
</dbReference>
<feature type="transmembrane region" description="Helical" evidence="6">
    <location>
        <begin position="12"/>
        <end position="37"/>
    </location>
</feature>
<dbReference type="PRINTS" id="PR00237">
    <property type="entry name" value="GPCRRHODOPSN"/>
</dbReference>
<keyword evidence="4 6" id="KW-0472">Membrane</keyword>
<keyword evidence="5" id="KW-0297">G-protein coupled receptor</keyword>
<evidence type="ECO:0000256" key="5">
    <source>
        <dbReference type="RuleBase" id="RU000688"/>
    </source>
</evidence>
<dbReference type="InParanoid" id="A7RHR7"/>
<keyword evidence="3 6" id="KW-1133">Transmembrane helix</keyword>
<organism evidence="8 9">
    <name type="scientific">Nematostella vectensis</name>
    <name type="common">Starlet sea anemone</name>
    <dbReference type="NCBI Taxonomy" id="45351"/>
    <lineage>
        <taxon>Eukaryota</taxon>
        <taxon>Metazoa</taxon>
        <taxon>Cnidaria</taxon>
        <taxon>Anthozoa</taxon>
        <taxon>Hexacorallia</taxon>
        <taxon>Actiniaria</taxon>
        <taxon>Edwardsiidae</taxon>
        <taxon>Nematostella</taxon>
    </lineage>
</organism>
<dbReference type="GO" id="GO:0004930">
    <property type="term" value="F:G protein-coupled receptor activity"/>
    <property type="evidence" value="ECO:0007669"/>
    <property type="project" value="UniProtKB-KW"/>
</dbReference>
<feature type="transmembrane region" description="Helical" evidence="6">
    <location>
        <begin position="263"/>
        <end position="285"/>
    </location>
</feature>
<evidence type="ECO:0000256" key="1">
    <source>
        <dbReference type="ARBA" id="ARBA00004370"/>
    </source>
</evidence>
<evidence type="ECO:0000256" key="6">
    <source>
        <dbReference type="SAM" id="Phobius"/>
    </source>
</evidence>
<dbReference type="PANTHER" id="PTHR45698:SF1">
    <property type="entry name" value="TRACE AMINE-ASSOCIATED RECEPTOR 13C-LIKE"/>
    <property type="match status" value="1"/>
</dbReference>